<feature type="compositionally biased region" description="Acidic residues" evidence="1">
    <location>
        <begin position="77"/>
        <end position="88"/>
    </location>
</feature>
<evidence type="ECO:0000256" key="1">
    <source>
        <dbReference type="SAM" id="MobiDB-lite"/>
    </source>
</evidence>
<comment type="caution">
    <text evidence="2">The sequence shown here is derived from an EMBL/GenBank/DDBJ whole genome shotgun (WGS) entry which is preliminary data.</text>
</comment>
<proteinExistence type="predicted"/>
<dbReference type="Proteomes" id="UP001233999">
    <property type="component" value="Unassembled WGS sequence"/>
</dbReference>
<organism evidence="2 3">
    <name type="scientific">Diploptera punctata</name>
    <name type="common">Pacific beetle cockroach</name>
    <dbReference type="NCBI Taxonomy" id="6984"/>
    <lineage>
        <taxon>Eukaryota</taxon>
        <taxon>Metazoa</taxon>
        <taxon>Ecdysozoa</taxon>
        <taxon>Arthropoda</taxon>
        <taxon>Hexapoda</taxon>
        <taxon>Insecta</taxon>
        <taxon>Pterygota</taxon>
        <taxon>Neoptera</taxon>
        <taxon>Polyneoptera</taxon>
        <taxon>Dictyoptera</taxon>
        <taxon>Blattodea</taxon>
        <taxon>Blaberoidea</taxon>
        <taxon>Blaberidae</taxon>
        <taxon>Diplopterinae</taxon>
        <taxon>Diploptera</taxon>
    </lineage>
</organism>
<feature type="region of interest" description="Disordered" evidence="1">
    <location>
        <begin position="72"/>
        <end position="95"/>
    </location>
</feature>
<evidence type="ECO:0000313" key="2">
    <source>
        <dbReference type="EMBL" id="KAJ9577880.1"/>
    </source>
</evidence>
<dbReference type="AlphaFoldDB" id="A0AAD7ZBX7"/>
<keyword evidence="3" id="KW-1185">Reference proteome</keyword>
<reference evidence="2" key="1">
    <citation type="journal article" date="2023" name="IScience">
        <title>Live-bearing cockroach genome reveals convergent evolutionary mechanisms linked to viviparity in insects and beyond.</title>
        <authorList>
            <person name="Fouks B."/>
            <person name="Harrison M.C."/>
            <person name="Mikhailova A.A."/>
            <person name="Marchal E."/>
            <person name="English S."/>
            <person name="Carruthers M."/>
            <person name="Jennings E.C."/>
            <person name="Chiamaka E.L."/>
            <person name="Frigard R.A."/>
            <person name="Pippel M."/>
            <person name="Attardo G.M."/>
            <person name="Benoit J.B."/>
            <person name="Bornberg-Bauer E."/>
            <person name="Tobe S.S."/>
        </authorList>
    </citation>
    <scope>NUCLEOTIDE SEQUENCE</scope>
    <source>
        <strain evidence="2">Stay&amp;Tobe</strain>
    </source>
</reference>
<evidence type="ECO:0000313" key="3">
    <source>
        <dbReference type="Proteomes" id="UP001233999"/>
    </source>
</evidence>
<name>A0AAD7ZBX7_DIPPU</name>
<gene>
    <name evidence="2" type="ORF">L9F63_025257</name>
</gene>
<sequence>MSEVTVKGGCNDIEEIECEEGSNIAERTQTLKRKSGDEELNMAVGVIKKELHSQSSTPERCTSNPVVHEVLVKEEHTEEEEEDEEGEVMENTSSPNFETVFCSVQRSHSPNSSFSSTDLNVLESTEMGKKSSSISLSHKVTRLSEEIEEQYSERCMKLRLRYLKWLKKETPSQREERL</sequence>
<dbReference type="EMBL" id="JASPKZ010009257">
    <property type="protein sequence ID" value="KAJ9577880.1"/>
    <property type="molecule type" value="Genomic_DNA"/>
</dbReference>
<protein>
    <submittedName>
        <fullName evidence="2">Uncharacterized protein</fullName>
    </submittedName>
</protein>
<feature type="non-terminal residue" evidence="2">
    <location>
        <position position="1"/>
    </location>
</feature>
<reference evidence="2" key="2">
    <citation type="submission" date="2023-05" db="EMBL/GenBank/DDBJ databases">
        <authorList>
            <person name="Fouks B."/>
        </authorList>
    </citation>
    <scope>NUCLEOTIDE SEQUENCE</scope>
    <source>
        <strain evidence="2">Stay&amp;Tobe</strain>
        <tissue evidence="2">Testes</tissue>
    </source>
</reference>
<accession>A0AAD7ZBX7</accession>